<evidence type="ECO:0000313" key="2">
    <source>
        <dbReference type="EMBL" id="MYD89990.1"/>
    </source>
</evidence>
<protein>
    <submittedName>
        <fullName evidence="2">NYN domain-containing protein</fullName>
    </submittedName>
</protein>
<proteinExistence type="predicted"/>
<gene>
    <name evidence="2" type="ORF">F4Y08_06575</name>
</gene>
<dbReference type="InterPro" id="IPR047140">
    <property type="entry name" value="LabA"/>
</dbReference>
<dbReference type="Pfam" id="PF01936">
    <property type="entry name" value="NYN"/>
    <property type="match status" value="1"/>
</dbReference>
<dbReference type="InterPro" id="IPR021139">
    <property type="entry name" value="NYN"/>
</dbReference>
<comment type="caution">
    <text evidence="2">The sequence shown here is derived from an EMBL/GenBank/DDBJ whole genome shotgun (WGS) entry which is preliminary data.</text>
</comment>
<dbReference type="EMBL" id="VXPY01000040">
    <property type="protein sequence ID" value="MYD89990.1"/>
    <property type="molecule type" value="Genomic_DNA"/>
</dbReference>
<organism evidence="2">
    <name type="scientific">Caldilineaceae bacterium SB0662_bin_9</name>
    <dbReference type="NCBI Taxonomy" id="2605258"/>
    <lineage>
        <taxon>Bacteria</taxon>
        <taxon>Bacillati</taxon>
        <taxon>Chloroflexota</taxon>
        <taxon>Caldilineae</taxon>
        <taxon>Caldilineales</taxon>
        <taxon>Caldilineaceae</taxon>
    </lineage>
</organism>
<reference evidence="2" key="1">
    <citation type="submission" date="2019-09" db="EMBL/GenBank/DDBJ databases">
        <title>Characterisation of the sponge microbiome using genome-centric metagenomics.</title>
        <authorList>
            <person name="Engelberts J.P."/>
            <person name="Robbins S.J."/>
            <person name="De Goeij J.M."/>
            <person name="Aranda M."/>
            <person name="Bell S.C."/>
            <person name="Webster N.S."/>
        </authorList>
    </citation>
    <scope>NUCLEOTIDE SEQUENCE</scope>
    <source>
        <strain evidence="2">SB0662_bin_9</strain>
    </source>
</reference>
<accession>A0A6B1DQT9</accession>
<evidence type="ECO:0000259" key="1">
    <source>
        <dbReference type="Pfam" id="PF01936"/>
    </source>
</evidence>
<dbReference type="Gene3D" id="3.40.50.1010">
    <property type="entry name" value="5'-nuclease"/>
    <property type="match status" value="1"/>
</dbReference>
<dbReference type="PANTHER" id="PTHR35458">
    <property type="entry name" value="SLR0755 PROTEIN"/>
    <property type="match status" value="1"/>
</dbReference>
<dbReference type="PANTHER" id="PTHR35458:SF8">
    <property type="entry name" value="SLR0650 PROTEIN"/>
    <property type="match status" value="1"/>
</dbReference>
<dbReference type="GO" id="GO:0016301">
    <property type="term" value="F:kinase activity"/>
    <property type="evidence" value="ECO:0007669"/>
    <property type="project" value="InterPro"/>
</dbReference>
<name>A0A6B1DQT9_9CHLR</name>
<dbReference type="AlphaFoldDB" id="A0A6B1DQT9"/>
<dbReference type="GO" id="GO:0004540">
    <property type="term" value="F:RNA nuclease activity"/>
    <property type="evidence" value="ECO:0007669"/>
    <property type="project" value="InterPro"/>
</dbReference>
<feature type="domain" description="NYN" evidence="1">
    <location>
        <begin position="6"/>
        <end position="185"/>
    </location>
</feature>
<sequence length="198" mass="23128">MSDGRAAWFVDGSYLYNVWRNLHRADRLDYLLLRRHLEDRFRVEIKDAYYFNSVPELQTESSHAFHEALTYPPPIGPGLRVKLYWLQKREMYWPSSWGGGPIVHPDTGQQFELTQQKAVDVGLAFHLMRSHEHQQWRTLLLAAGDGDFHEVIQHLVEYRDVSVILIGSMDSISRELRPYAQVVVELDRIAEAVARQVR</sequence>